<organism evidence="1 2">
    <name type="scientific">Phyllobacterium myrsinacearum</name>
    <dbReference type="NCBI Taxonomy" id="28101"/>
    <lineage>
        <taxon>Bacteria</taxon>
        <taxon>Pseudomonadati</taxon>
        <taxon>Pseudomonadota</taxon>
        <taxon>Alphaproteobacteria</taxon>
        <taxon>Hyphomicrobiales</taxon>
        <taxon>Phyllobacteriaceae</taxon>
        <taxon>Phyllobacterium</taxon>
    </lineage>
</organism>
<keyword evidence="2" id="KW-1185">Reference proteome</keyword>
<dbReference type="RefSeq" id="WP_105735717.1">
    <property type="nucleotide sequence ID" value="NZ_PVBT01000006.1"/>
</dbReference>
<sequence>MLIIMSGLPGTGKTTIARELARRLNGVFLRADTIAQALIAAEVMKDDDNPTAYIVGYAVAEENLRTGATVIADYVNGLALTRRAWRDVAARAGVPFHAIEVICSDMAEHRRRVETRASDIAGLVLPTWQQVAGRTYEKWDAGTTTVDTFTTGLEDAVAGLLVQLGKGCSDH</sequence>
<accession>A0A2S9JDK3</accession>
<comment type="caution">
    <text evidence="1">The sequence shown here is derived from an EMBL/GenBank/DDBJ whole genome shotgun (WGS) entry which is preliminary data.</text>
</comment>
<name>A0A2S9JDK3_9HYPH</name>
<dbReference type="InterPro" id="IPR027417">
    <property type="entry name" value="P-loop_NTPase"/>
</dbReference>
<dbReference type="EMBL" id="PVBT01000006">
    <property type="protein sequence ID" value="PRD50975.1"/>
    <property type="molecule type" value="Genomic_DNA"/>
</dbReference>
<keyword evidence="1" id="KW-0418">Kinase</keyword>
<dbReference type="OrthoDB" id="9810277at2"/>
<dbReference type="PANTHER" id="PTHR37807:SF3">
    <property type="entry name" value="OS07G0160300 PROTEIN"/>
    <property type="match status" value="1"/>
</dbReference>
<keyword evidence="1" id="KW-0808">Transferase</keyword>
<dbReference type="PANTHER" id="PTHR37807">
    <property type="entry name" value="OS07G0160300 PROTEIN"/>
    <property type="match status" value="1"/>
</dbReference>
<reference evidence="1 2" key="1">
    <citation type="submission" date="2018-02" db="EMBL/GenBank/DDBJ databases">
        <title>The draft genome of Phyllobacterium myrsinacearum DSM5892.</title>
        <authorList>
            <person name="Li L."/>
            <person name="Liu L."/>
            <person name="Zhang X."/>
            <person name="Wang T."/>
        </authorList>
    </citation>
    <scope>NUCLEOTIDE SEQUENCE [LARGE SCALE GENOMIC DNA]</scope>
    <source>
        <strain evidence="1 2">DSM 5892</strain>
    </source>
</reference>
<dbReference type="SUPFAM" id="SSF52540">
    <property type="entry name" value="P-loop containing nucleoside triphosphate hydrolases"/>
    <property type="match status" value="1"/>
</dbReference>
<dbReference type="Pfam" id="PF13671">
    <property type="entry name" value="AAA_33"/>
    <property type="match status" value="1"/>
</dbReference>
<gene>
    <name evidence="1" type="ORF">C5750_19185</name>
</gene>
<dbReference type="GO" id="GO:0016301">
    <property type="term" value="F:kinase activity"/>
    <property type="evidence" value="ECO:0007669"/>
    <property type="project" value="UniProtKB-KW"/>
</dbReference>
<dbReference type="Proteomes" id="UP000238563">
    <property type="component" value="Unassembled WGS sequence"/>
</dbReference>
<evidence type="ECO:0000313" key="1">
    <source>
        <dbReference type="EMBL" id="PRD50975.1"/>
    </source>
</evidence>
<proteinExistence type="predicted"/>
<evidence type="ECO:0000313" key="2">
    <source>
        <dbReference type="Proteomes" id="UP000238563"/>
    </source>
</evidence>
<dbReference type="Gene3D" id="3.40.50.300">
    <property type="entry name" value="P-loop containing nucleotide triphosphate hydrolases"/>
    <property type="match status" value="1"/>
</dbReference>
<dbReference type="AlphaFoldDB" id="A0A2S9JDK3"/>
<protein>
    <submittedName>
        <fullName evidence="1">Adenylyl-sulfate kinase</fullName>
    </submittedName>
</protein>